<sequence length="196" mass="21652">MTDPRSALRQQLRQRRRDIPAAQRLAAAEQLADALLALPFAPTHGHVAGYWALDGEIALHRWQMRLPDSVRYCLPVLDGDTLRFAPWRPGQPLTANRFGIPEPDIAIADTLAPAQMTLVAAPLVGFDTLCRRLGMGGGWYDRSFAFRQQRPAPPWLVGVGFSVQQVDDLPVQPWDVGVDAICTDAATHFPVPNDPE</sequence>
<accession>A0ABY9YB01</accession>
<evidence type="ECO:0000313" key="6">
    <source>
        <dbReference type="Proteomes" id="UP001305421"/>
    </source>
</evidence>
<dbReference type="PANTHER" id="PTHR23407:SF1">
    <property type="entry name" value="5-FORMYLTETRAHYDROFOLATE CYCLO-LIGASE"/>
    <property type="match status" value="1"/>
</dbReference>
<keyword evidence="3 4" id="KW-0067">ATP-binding</keyword>
<keyword evidence="4" id="KW-0479">Metal-binding</keyword>
<name>A0ABY9YB01_9GAMM</name>
<keyword evidence="4" id="KW-0460">Magnesium</keyword>
<comment type="cofactor">
    <cofactor evidence="4">
        <name>Mg(2+)</name>
        <dbReference type="ChEBI" id="CHEBI:18420"/>
    </cofactor>
</comment>
<proteinExistence type="inferred from homology"/>
<evidence type="ECO:0000256" key="1">
    <source>
        <dbReference type="ARBA" id="ARBA00010638"/>
    </source>
</evidence>
<keyword evidence="2 4" id="KW-0547">Nucleotide-binding</keyword>
<dbReference type="NCBIfam" id="TIGR02727">
    <property type="entry name" value="MTHFS_bact"/>
    <property type="match status" value="1"/>
</dbReference>
<reference evidence="5 6" key="1">
    <citation type="submission" date="2022-12" db="EMBL/GenBank/DDBJ databases">
        <title>Two new species, Stenotrophomonas aracearum and Stenotrophomonas oahuensis, isolated from Anthurium (Araceae family) in Hawaii.</title>
        <authorList>
            <person name="Chunag S.C."/>
            <person name="Dobhal S."/>
            <person name="Alvarez A."/>
            <person name="Arif M."/>
        </authorList>
    </citation>
    <scope>NUCLEOTIDE SEQUENCE [LARGE SCALE GENOMIC DNA]</scope>
    <source>
        <strain evidence="5 6">A5588</strain>
    </source>
</reference>
<keyword evidence="6" id="KW-1185">Reference proteome</keyword>
<dbReference type="InterPro" id="IPR002698">
    <property type="entry name" value="FTHF_cligase"/>
</dbReference>
<dbReference type="PANTHER" id="PTHR23407">
    <property type="entry name" value="ATPASE INHIBITOR/5-FORMYLTETRAHYDROFOLATE CYCLO-LIGASE"/>
    <property type="match status" value="1"/>
</dbReference>
<dbReference type="InterPro" id="IPR037171">
    <property type="entry name" value="NagB/RpiA_transferase-like"/>
</dbReference>
<organism evidence="5 6">
    <name type="scientific">Stenotrophomonas aracearum</name>
    <dbReference type="NCBI Taxonomy" id="3003272"/>
    <lineage>
        <taxon>Bacteria</taxon>
        <taxon>Pseudomonadati</taxon>
        <taxon>Pseudomonadota</taxon>
        <taxon>Gammaproteobacteria</taxon>
        <taxon>Lysobacterales</taxon>
        <taxon>Lysobacteraceae</taxon>
        <taxon>Stenotrophomonas</taxon>
    </lineage>
</organism>
<dbReference type="EMBL" id="CP115543">
    <property type="protein sequence ID" value="WNH48039.1"/>
    <property type="molecule type" value="Genomic_DNA"/>
</dbReference>
<dbReference type="PIRSF" id="PIRSF006806">
    <property type="entry name" value="FTHF_cligase"/>
    <property type="match status" value="1"/>
</dbReference>
<protein>
    <recommendedName>
        <fullName evidence="4">5-formyltetrahydrofolate cyclo-ligase</fullName>
        <ecNumber evidence="4">6.3.3.2</ecNumber>
    </recommendedName>
</protein>
<evidence type="ECO:0000256" key="4">
    <source>
        <dbReference type="RuleBase" id="RU361279"/>
    </source>
</evidence>
<dbReference type="SUPFAM" id="SSF100950">
    <property type="entry name" value="NagB/RpiA/CoA transferase-like"/>
    <property type="match status" value="1"/>
</dbReference>
<dbReference type="EC" id="6.3.3.2" evidence="4"/>
<dbReference type="Pfam" id="PF01812">
    <property type="entry name" value="5-FTHF_cyc-lig"/>
    <property type="match status" value="1"/>
</dbReference>
<dbReference type="Proteomes" id="UP001305421">
    <property type="component" value="Chromosome"/>
</dbReference>
<dbReference type="GO" id="GO:0030272">
    <property type="term" value="F:5-formyltetrahydrofolate cyclo-ligase activity"/>
    <property type="evidence" value="ECO:0007669"/>
    <property type="project" value="UniProtKB-EC"/>
</dbReference>
<comment type="similarity">
    <text evidence="1 4">Belongs to the 5-formyltetrahydrofolate cyclo-ligase family.</text>
</comment>
<dbReference type="RefSeq" id="WP_102945156.1">
    <property type="nucleotide sequence ID" value="NZ_CP115543.1"/>
</dbReference>
<evidence type="ECO:0000256" key="3">
    <source>
        <dbReference type="ARBA" id="ARBA00022840"/>
    </source>
</evidence>
<evidence type="ECO:0000256" key="2">
    <source>
        <dbReference type="ARBA" id="ARBA00022741"/>
    </source>
</evidence>
<dbReference type="Gene3D" id="3.40.50.10420">
    <property type="entry name" value="NagB/RpiA/CoA transferase-like"/>
    <property type="match status" value="1"/>
</dbReference>
<comment type="catalytic activity">
    <reaction evidence="4">
        <text>(6S)-5-formyl-5,6,7,8-tetrahydrofolate + ATP = (6R)-5,10-methenyltetrahydrofolate + ADP + phosphate</text>
        <dbReference type="Rhea" id="RHEA:10488"/>
        <dbReference type="ChEBI" id="CHEBI:30616"/>
        <dbReference type="ChEBI" id="CHEBI:43474"/>
        <dbReference type="ChEBI" id="CHEBI:57455"/>
        <dbReference type="ChEBI" id="CHEBI:57457"/>
        <dbReference type="ChEBI" id="CHEBI:456216"/>
        <dbReference type="EC" id="6.3.3.2"/>
    </reaction>
</comment>
<gene>
    <name evidence="5" type="ORF">PDM28_15355</name>
</gene>
<evidence type="ECO:0000313" key="5">
    <source>
        <dbReference type="EMBL" id="WNH48039.1"/>
    </source>
</evidence>
<keyword evidence="5" id="KW-0436">Ligase</keyword>
<dbReference type="InterPro" id="IPR024185">
    <property type="entry name" value="FTHF_cligase-like_sf"/>
</dbReference>